<proteinExistence type="predicted"/>
<keyword evidence="2" id="KW-1185">Reference proteome</keyword>
<organism evidence="1 2">
    <name type="scientific">Lachnoanaerobaculum umeaense</name>
    <dbReference type="NCBI Taxonomy" id="617123"/>
    <lineage>
        <taxon>Bacteria</taxon>
        <taxon>Bacillati</taxon>
        <taxon>Bacillota</taxon>
        <taxon>Clostridia</taxon>
        <taxon>Lachnospirales</taxon>
        <taxon>Lachnospiraceae</taxon>
        <taxon>Lachnoanaerobaculum</taxon>
    </lineage>
</organism>
<protein>
    <submittedName>
        <fullName evidence="1">Uncharacterized protein</fullName>
    </submittedName>
</protein>
<evidence type="ECO:0000313" key="1">
    <source>
        <dbReference type="EMBL" id="AYA98988.1"/>
    </source>
</evidence>
<evidence type="ECO:0000313" key="2">
    <source>
        <dbReference type="Proteomes" id="UP000265562"/>
    </source>
</evidence>
<reference evidence="1 2" key="1">
    <citation type="submission" date="2018-09" db="EMBL/GenBank/DDBJ databases">
        <title>Genome sequencing of Lachnoanaerobaculum umeaense DSM 23576.</title>
        <authorList>
            <person name="Kook J.-K."/>
            <person name="Park S.-N."/>
            <person name="Lim Y.K."/>
        </authorList>
    </citation>
    <scope>NUCLEOTIDE SEQUENCE [LARGE SCALE GENOMIC DNA]</scope>
    <source>
        <strain evidence="2">DSM 23576 \ CCUG 58757</strain>
    </source>
</reference>
<accession>A0A385PXV5</accession>
<sequence length="141" mass="16075">MSFFKKKRIGIPYRREENILDSDRFLSEEDKVRFATGRKDMVDYMRRPFAKDAKFALFMDVVAVVLLVFAVIKVIENQGAPSTQVSAFALCSFLFAASGLYYSLKSFRQGVARKSLSVVTMIFGGVLFLLWFMIFILGIRG</sequence>
<dbReference type="OrthoDB" id="2053716at2"/>
<dbReference type="Proteomes" id="UP000265562">
    <property type="component" value="Chromosome"/>
</dbReference>
<dbReference type="EMBL" id="CP032364">
    <property type="protein sequence ID" value="AYA98988.1"/>
    <property type="molecule type" value="Genomic_DNA"/>
</dbReference>
<dbReference type="AlphaFoldDB" id="A0A385PXV5"/>
<name>A0A385PXV5_9FIRM</name>
<dbReference type="KEGG" id="lua:D4A81_03040"/>
<gene>
    <name evidence="1" type="ORF">D4A81_03040</name>
</gene>
<dbReference type="RefSeq" id="WP_111525194.1">
    <property type="nucleotide sequence ID" value="NZ_CP032364.1"/>
</dbReference>